<comment type="caution">
    <text evidence="5">The sequence shown here is derived from an EMBL/GenBank/DDBJ whole genome shotgun (WGS) entry which is preliminary data.</text>
</comment>
<name>A0A139SNY5_9BACT</name>
<feature type="domain" description="SUF system FeS cluster assembly SufBD core" evidence="3">
    <location>
        <begin position="228"/>
        <end position="462"/>
    </location>
</feature>
<dbReference type="InterPro" id="IPR037284">
    <property type="entry name" value="SUF_FeS_clus_asmbl_SufBD_sf"/>
</dbReference>
<evidence type="ECO:0000256" key="2">
    <source>
        <dbReference type="SAM" id="MobiDB-lite"/>
    </source>
</evidence>
<accession>A0A139SNY5</accession>
<evidence type="ECO:0000313" key="6">
    <source>
        <dbReference type="Proteomes" id="UP000071392"/>
    </source>
</evidence>
<dbReference type="GO" id="GO:0016226">
    <property type="term" value="P:iron-sulfur cluster assembly"/>
    <property type="evidence" value="ECO:0007669"/>
    <property type="project" value="InterPro"/>
</dbReference>
<gene>
    <name evidence="5" type="ORF">AXK12_03585</name>
</gene>
<dbReference type="AlphaFoldDB" id="A0A139SNY5"/>
<evidence type="ECO:0000313" key="5">
    <source>
        <dbReference type="EMBL" id="KXU36232.1"/>
    </source>
</evidence>
<sequence length="491" mass="54310">MSAFSPSIASDDAPTSASQDKGVLAPNPVAGIDQTRGDFTYDVEYEYDAGVGLSEATVRYISQVKKEAPWLLDFRLKALKKFESMPLPTHWATKDLENIHFDKIRYYLAQGQKPKRTWDEVPDDIKETFERLGIPEQERKFLAGVEAQFDSEAAYSNIKSIVAKQGVIFVNSTEGLREHPELFRKFFGKVIPTGDNKFAALNSAVFSGGSFIYVPPGVKVAQPLQAYFRINAENFGQFERTLIIADEGAEVDYMEGCTAPKFSTSTLHSAVVELVALKGAKIRYITVQNWANNVFNLVTKRGLAHEEAEIKWIDCNIGSRLTMKYPGVILRGRKARGEVISIALANDGQHQDTGAKMVHAADETTSNIISKSISVGQGRATYRGLVQMGKGLKGCKNNTECDALLINTNSRTDTYPAITVRGDKHATQHEASVSKVSEELIFYMQQRGLTEAQAMSLSVNGFINDLASQFPMEYSVELKRLIDLEMEGSVG</sequence>
<dbReference type="SUPFAM" id="SSF101960">
    <property type="entry name" value="Stabilizer of iron transporter SufD"/>
    <property type="match status" value="1"/>
</dbReference>
<dbReference type="STRING" id="1548208.AXK12_03585"/>
<dbReference type="RefSeq" id="WP_068711320.1">
    <property type="nucleotide sequence ID" value="NZ_LSZP01000028.1"/>
</dbReference>
<dbReference type="InterPro" id="IPR055346">
    <property type="entry name" value="Fe-S_cluster_assembly_SufBD"/>
</dbReference>
<keyword evidence="6" id="KW-1185">Reference proteome</keyword>
<feature type="compositionally biased region" description="Polar residues" evidence="2">
    <location>
        <begin position="1"/>
        <end position="19"/>
    </location>
</feature>
<dbReference type="InterPro" id="IPR045595">
    <property type="entry name" value="SufBD_N"/>
</dbReference>
<reference evidence="5 6" key="1">
    <citation type="submission" date="2016-02" db="EMBL/GenBank/DDBJ databases">
        <authorList>
            <person name="Wen L."/>
            <person name="He K."/>
            <person name="Yang H."/>
        </authorList>
    </citation>
    <scope>NUCLEOTIDE SEQUENCE [LARGE SCALE GENOMIC DNA]</scope>
    <source>
        <strain evidence="5 6">CV41</strain>
    </source>
</reference>
<proteinExistence type="inferred from homology"/>
<evidence type="ECO:0000259" key="4">
    <source>
        <dbReference type="Pfam" id="PF19295"/>
    </source>
</evidence>
<evidence type="ECO:0000259" key="3">
    <source>
        <dbReference type="Pfam" id="PF01458"/>
    </source>
</evidence>
<dbReference type="Proteomes" id="UP000071392">
    <property type="component" value="Unassembled WGS sequence"/>
</dbReference>
<comment type="similarity">
    <text evidence="1">Belongs to the iron-sulfur cluster assembly SufBD family.</text>
</comment>
<protein>
    <submittedName>
        <fullName evidence="5">Fe-S cluster assembly protein SufB</fullName>
    </submittedName>
</protein>
<organism evidence="5 6">
    <name type="scientific">Cephaloticoccus capnophilus</name>
    <dbReference type="NCBI Taxonomy" id="1548208"/>
    <lineage>
        <taxon>Bacteria</taxon>
        <taxon>Pseudomonadati</taxon>
        <taxon>Verrucomicrobiota</taxon>
        <taxon>Opitutia</taxon>
        <taxon>Opitutales</taxon>
        <taxon>Opitutaceae</taxon>
        <taxon>Cephaloticoccus</taxon>
    </lineage>
</organism>
<dbReference type="InterPro" id="IPR010231">
    <property type="entry name" value="SUF_FeS_clus_asmbl_SufB"/>
</dbReference>
<dbReference type="Pfam" id="PF01458">
    <property type="entry name" value="SUFBD_core"/>
    <property type="match status" value="1"/>
</dbReference>
<dbReference type="PANTHER" id="PTHR30508:SF1">
    <property type="entry name" value="UPF0051 PROTEIN ABCI8, CHLOROPLASTIC-RELATED"/>
    <property type="match status" value="1"/>
</dbReference>
<dbReference type="InterPro" id="IPR000825">
    <property type="entry name" value="SUF_FeS_clus_asmbl_SufBD_core"/>
</dbReference>
<dbReference type="NCBIfam" id="TIGR01980">
    <property type="entry name" value="sufB"/>
    <property type="match status" value="1"/>
</dbReference>
<dbReference type="PANTHER" id="PTHR30508">
    <property type="entry name" value="FES CLUSTER ASSEMBLY PROTEIN SUF"/>
    <property type="match status" value="1"/>
</dbReference>
<feature type="domain" description="SUF system FeS cluster assembly SufBD N-terminal" evidence="4">
    <location>
        <begin position="66"/>
        <end position="225"/>
    </location>
</feature>
<dbReference type="Pfam" id="PF19295">
    <property type="entry name" value="SufBD_N"/>
    <property type="match status" value="1"/>
</dbReference>
<dbReference type="EMBL" id="LSZP01000028">
    <property type="protein sequence ID" value="KXU36232.1"/>
    <property type="molecule type" value="Genomic_DNA"/>
</dbReference>
<feature type="region of interest" description="Disordered" evidence="2">
    <location>
        <begin position="1"/>
        <end position="29"/>
    </location>
</feature>
<evidence type="ECO:0000256" key="1">
    <source>
        <dbReference type="ARBA" id="ARBA00043967"/>
    </source>
</evidence>